<gene>
    <name evidence="2" type="ORF">DVH24_027035</name>
</gene>
<dbReference type="Proteomes" id="UP000290289">
    <property type="component" value="Chromosome 11"/>
</dbReference>
<feature type="region of interest" description="Disordered" evidence="1">
    <location>
        <begin position="302"/>
        <end position="347"/>
    </location>
</feature>
<proteinExistence type="predicted"/>
<comment type="caution">
    <text evidence="2">The sequence shown here is derived from an EMBL/GenBank/DDBJ whole genome shotgun (WGS) entry which is preliminary data.</text>
</comment>
<sequence length="347" mass="39775">MNSQSVKHISECFIIPHHVSEESQQPLYLAPTDLVMLSVHYIQKCLLVYFGQAQALSFPLSCSLWHQFHRCHPRDRSRYWVEEYYKKQERLLEGFNEMETMTEEGWLSTSLNRAESATMSDGDKTRTMTPSRTDSFPIRWTHSGSSSGSVFFLLGILSPASPAPSFRLLQDRLQIYPHHHGSLQRRRRQQHLPCFAPPLTQLHLLLATLFTLPTTTAQGPNLPPNPPLGRLYRTIFLLRFPFQDYLVRKIVNVRLVHLGATKLMSKLLETVSSTKEGRGKICEDGKYVSRIVQRLLKVSSAREGGEHAGGGQIGESFERKEESWGNTWGTTQEKKKKKKKKKKGRNE</sequence>
<keyword evidence="3" id="KW-1185">Reference proteome</keyword>
<organism evidence="2 3">
    <name type="scientific">Malus domestica</name>
    <name type="common">Apple</name>
    <name type="synonym">Pyrus malus</name>
    <dbReference type="NCBI Taxonomy" id="3750"/>
    <lineage>
        <taxon>Eukaryota</taxon>
        <taxon>Viridiplantae</taxon>
        <taxon>Streptophyta</taxon>
        <taxon>Embryophyta</taxon>
        <taxon>Tracheophyta</taxon>
        <taxon>Spermatophyta</taxon>
        <taxon>Magnoliopsida</taxon>
        <taxon>eudicotyledons</taxon>
        <taxon>Gunneridae</taxon>
        <taxon>Pentapetalae</taxon>
        <taxon>rosids</taxon>
        <taxon>fabids</taxon>
        <taxon>Rosales</taxon>
        <taxon>Rosaceae</taxon>
        <taxon>Amygdaloideae</taxon>
        <taxon>Maleae</taxon>
        <taxon>Malus</taxon>
    </lineage>
</organism>
<dbReference type="EMBL" id="RDQH01000337">
    <property type="protein sequence ID" value="RXH84136.1"/>
    <property type="molecule type" value="Genomic_DNA"/>
</dbReference>
<evidence type="ECO:0000313" key="3">
    <source>
        <dbReference type="Proteomes" id="UP000290289"/>
    </source>
</evidence>
<protein>
    <submittedName>
        <fullName evidence="2">Uncharacterized protein</fullName>
    </submittedName>
</protein>
<feature type="compositionally biased region" description="Basic residues" evidence="1">
    <location>
        <begin position="334"/>
        <end position="347"/>
    </location>
</feature>
<evidence type="ECO:0000313" key="2">
    <source>
        <dbReference type="EMBL" id="RXH84136.1"/>
    </source>
</evidence>
<reference evidence="2 3" key="1">
    <citation type="submission" date="2018-10" db="EMBL/GenBank/DDBJ databases">
        <title>A high-quality apple genome assembly.</title>
        <authorList>
            <person name="Hu J."/>
        </authorList>
    </citation>
    <scope>NUCLEOTIDE SEQUENCE [LARGE SCALE GENOMIC DNA]</scope>
    <source>
        <strain evidence="3">cv. HFTH1</strain>
        <tissue evidence="2">Young leaf</tissue>
    </source>
</reference>
<name>A0A498ILB5_MALDO</name>
<accession>A0A498ILB5</accession>
<dbReference type="AlphaFoldDB" id="A0A498ILB5"/>
<evidence type="ECO:0000256" key="1">
    <source>
        <dbReference type="SAM" id="MobiDB-lite"/>
    </source>
</evidence>